<dbReference type="Pfam" id="PF00534">
    <property type="entry name" value="Glycos_transf_1"/>
    <property type="match status" value="1"/>
</dbReference>
<gene>
    <name evidence="2" type="ORF">IE877_07695</name>
</gene>
<dbReference type="Proteomes" id="UP000652176">
    <property type="component" value="Unassembled WGS sequence"/>
</dbReference>
<dbReference type="InterPro" id="IPR001296">
    <property type="entry name" value="Glyco_trans_1"/>
</dbReference>
<accession>A0ABR9D0M1</accession>
<feature type="domain" description="Glycosyl transferase family 1" evidence="1">
    <location>
        <begin position="211"/>
        <end position="303"/>
    </location>
</feature>
<proteinExistence type="predicted"/>
<organism evidence="2 3">
    <name type="scientific">Methylomonas albis</name>
    <dbReference type="NCBI Taxonomy" id="1854563"/>
    <lineage>
        <taxon>Bacteria</taxon>
        <taxon>Pseudomonadati</taxon>
        <taxon>Pseudomonadota</taxon>
        <taxon>Gammaproteobacteria</taxon>
        <taxon>Methylococcales</taxon>
        <taxon>Methylococcaceae</taxon>
        <taxon>Methylomonas</taxon>
    </lineage>
</organism>
<evidence type="ECO:0000259" key="1">
    <source>
        <dbReference type="Pfam" id="PF00534"/>
    </source>
</evidence>
<comment type="caution">
    <text evidence="2">The sequence shown here is derived from an EMBL/GenBank/DDBJ whole genome shotgun (WGS) entry which is preliminary data.</text>
</comment>
<reference evidence="2 3" key="1">
    <citation type="submission" date="2020-09" db="EMBL/GenBank/DDBJ databases">
        <title>Methylomonas albis sp. nov. and Methylomonas fluvii sp. nov.: Two cold-adapted methanotrophs from the River Elbe and an amended description of Methylovulum psychrotolerans strain Eb1.</title>
        <authorList>
            <person name="Bussmann I.K."/>
            <person name="Klings K.-W."/>
            <person name="Warnstedt J."/>
            <person name="Hoppert M."/>
            <person name="Saborowski A."/>
            <person name="Horn F."/>
            <person name="Liebner S."/>
        </authorList>
    </citation>
    <scope>NUCLEOTIDE SEQUENCE [LARGE SCALE GENOMIC DNA]</scope>
    <source>
        <strain evidence="2 3">EbA</strain>
    </source>
</reference>
<protein>
    <submittedName>
        <fullName evidence="2">Glycosyltransferase family 4 protein</fullName>
    </submittedName>
</protein>
<sequence length="349" mass="39746">MTIYYLCPEIKTPVGGIRVIYQHVDLLNRNGIPAYVVHKNKGFRVDWFENTTPIVYCRDTLLDRYLAKFKRRSDPNRAIELAISGGNSSVIGTEDILVVPEMYGPDLAAAYGRGIKKIILNQNCYMTFDGYSFIKDRLISPYRSPDILATLVNSFDGEDYLHHAFPNMPLYRFRLSIDPQRFPFQAQKKKQLCFSRIKNQRDAMQVINILKFRGTLDDFEIVPFINLPQSEVARIYQESLLFLSFGYPEGFGLPAAEAMASGCVVIGFHGGGGREFFKPEFSYPIEQGDIVGFAKTVESVIKAYHADPQSILEKGQLAAEFIRENYSPELEEQEIISAWRSILETFKPS</sequence>
<evidence type="ECO:0000313" key="3">
    <source>
        <dbReference type="Proteomes" id="UP000652176"/>
    </source>
</evidence>
<dbReference type="EMBL" id="JACXSS010000001">
    <property type="protein sequence ID" value="MBD9355764.1"/>
    <property type="molecule type" value="Genomic_DNA"/>
</dbReference>
<keyword evidence="3" id="KW-1185">Reference proteome</keyword>
<evidence type="ECO:0000313" key="2">
    <source>
        <dbReference type="EMBL" id="MBD9355764.1"/>
    </source>
</evidence>
<dbReference type="SUPFAM" id="SSF53756">
    <property type="entry name" value="UDP-Glycosyltransferase/glycogen phosphorylase"/>
    <property type="match status" value="1"/>
</dbReference>
<dbReference type="Gene3D" id="3.40.50.2000">
    <property type="entry name" value="Glycogen Phosphorylase B"/>
    <property type="match status" value="1"/>
</dbReference>
<dbReference type="RefSeq" id="WP_192374105.1">
    <property type="nucleotide sequence ID" value="NZ_CAJHIV010000001.1"/>
</dbReference>
<name>A0ABR9D0M1_9GAMM</name>